<dbReference type="eggNOG" id="ENOG5030RTM">
    <property type="taxonomic scope" value="Bacteria"/>
</dbReference>
<evidence type="ECO:0000313" key="2">
    <source>
        <dbReference type="Proteomes" id="UP000002592"/>
    </source>
</evidence>
<dbReference type="HOGENOM" id="CLU_149331_0_0_3"/>
<dbReference type="RefSeq" id="WP_011823789.1">
    <property type="nucleotide sequence ID" value="NC_008819.1"/>
</dbReference>
<name>A2C2H2_PROM1</name>
<dbReference type="EMBL" id="CP000553">
    <property type="protein sequence ID" value="ABM75682.1"/>
    <property type="molecule type" value="Genomic_DNA"/>
</dbReference>
<accession>A2C2H2</accession>
<dbReference type="Proteomes" id="UP000002592">
    <property type="component" value="Chromosome"/>
</dbReference>
<organism evidence="1 2">
    <name type="scientific">Prochlorococcus marinus (strain NATL1A)</name>
    <dbReference type="NCBI Taxonomy" id="167555"/>
    <lineage>
        <taxon>Bacteria</taxon>
        <taxon>Bacillati</taxon>
        <taxon>Cyanobacteriota</taxon>
        <taxon>Cyanophyceae</taxon>
        <taxon>Synechococcales</taxon>
        <taxon>Prochlorococcaceae</taxon>
        <taxon>Prochlorococcus</taxon>
    </lineage>
</organism>
<reference evidence="2" key="1">
    <citation type="journal article" date="2007" name="PLoS Genet.">
        <title>Patterns and implications of gene gain and loss in the evolution of Prochlorococcus.</title>
        <authorList>
            <person name="Kettler G.C."/>
            <person name="Martiny A.C."/>
            <person name="Huang K."/>
            <person name="Zucker J."/>
            <person name="Coleman M.L."/>
            <person name="Rodrigue S."/>
            <person name="Chen F."/>
            <person name="Lapidus A."/>
            <person name="Ferriera S."/>
            <person name="Johnson J."/>
            <person name="Steglich C."/>
            <person name="Church G.M."/>
            <person name="Richardson P."/>
            <person name="Chisholm S.W."/>
        </authorList>
    </citation>
    <scope>NUCLEOTIDE SEQUENCE [LARGE SCALE GENOMIC DNA]</scope>
    <source>
        <strain evidence="2">NATL1A</strain>
    </source>
</reference>
<gene>
    <name evidence="1" type="ordered locus">NATL1_11241</name>
</gene>
<protein>
    <submittedName>
        <fullName evidence="1">Uncharacterized protein</fullName>
    </submittedName>
</protein>
<dbReference type="KEGG" id="pme:NATL1_11241"/>
<evidence type="ECO:0000313" key="1">
    <source>
        <dbReference type="EMBL" id="ABM75682.1"/>
    </source>
</evidence>
<dbReference type="AlphaFoldDB" id="A2C2H2"/>
<sequence>MSKDIKILNDIINTLFKYIHPKKFHFNLVLLSGLLLVPLQQTRSEELFLKCVGKYEINRGALIKPDWETSYLTINLDGLISTIYDKGEKKEGRTLIRRNSYTITQRDNRNSVRNIYKINGKYGTYSVESPQRYRTLIGTCQKGRG</sequence>
<proteinExistence type="predicted"/>